<feature type="domain" description="Polysaccharide chain length determinant N-terminal" evidence="8">
    <location>
        <begin position="76"/>
        <end position="163"/>
    </location>
</feature>
<accession>A0A2P7QEN9</accession>
<gene>
    <name evidence="9" type="ORF">C7I55_26515</name>
</gene>
<keyword evidence="5 6" id="KW-0472">Membrane</keyword>
<dbReference type="AlphaFoldDB" id="A0A2P7QEN9"/>
<evidence type="ECO:0000256" key="2">
    <source>
        <dbReference type="ARBA" id="ARBA00022475"/>
    </source>
</evidence>
<dbReference type="SUPFAM" id="SSF52540">
    <property type="entry name" value="P-loop containing nucleoside triphosphate hydrolases"/>
    <property type="match status" value="1"/>
</dbReference>
<dbReference type="Pfam" id="PF02706">
    <property type="entry name" value="Wzz"/>
    <property type="match status" value="1"/>
</dbReference>
<keyword evidence="2" id="KW-1003">Cell membrane</keyword>
<dbReference type="InterPro" id="IPR027417">
    <property type="entry name" value="P-loop_NTPase"/>
</dbReference>
<comment type="subcellular location">
    <subcellularLocation>
        <location evidence="1">Cell membrane</location>
        <topology evidence="1">Multi-pass membrane protein</topology>
    </subcellularLocation>
</comment>
<evidence type="ECO:0000259" key="8">
    <source>
        <dbReference type="Pfam" id="PF02706"/>
    </source>
</evidence>
<dbReference type="InterPro" id="IPR050445">
    <property type="entry name" value="Bact_polysacc_biosynth/exp"/>
</dbReference>
<dbReference type="Pfam" id="PF01656">
    <property type="entry name" value="CbiA"/>
    <property type="match status" value="1"/>
</dbReference>
<organism evidence="9 10">
    <name type="scientific">Allosphingosinicella deserti</name>
    <dbReference type="NCBI Taxonomy" id="2116704"/>
    <lineage>
        <taxon>Bacteria</taxon>
        <taxon>Pseudomonadati</taxon>
        <taxon>Pseudomonadota</taxon>
        <taxon>Alphaproteobacteria</taxon>
        <taxon>Sphingomonadales</taxon>
        <taxon>Sphingomonadaceae</taxon>
        <taxon>Allosphingosinicella</taxon>
    </lineage>
</organism>
<feature type="transmembrane region" description="Helical" evidence="6">
    <location>
        <begin position="90"/>
        <end position="110"/>
    </location>
</feature>
<proteinExistence type="predicted"/>
<sequence length="801" mass="86320">MRCAFLPRAFAFGAHLPAGSSGGATALTCIPARQGRGSGGHAMNVQARLLGPTAAGESQAAGGRASLHPIQASQLLSIRQMWSIVRRRKLLLFLVVAAVTGSVTLSQLMAPRLYEAVATTQVELNDATGANQADVAARNQQRVANEARLYRSRALAEKVVRDLDLIHDPRFMLGSDQGDPDRAILRASARLETMTKINSAGDSDLIDIVVRSRSPELAARIANQFVDSLQELKFGRRNIRKERTAIALAAERDRLAAETQAAEQAIATFRRTHGMLAGAGGPEDYQQLNRIAVEAASAGAARAAMAARTAGLPGAESLYRSNAGKSGLLEQQQRQYEELMRQRSDLKVTYGARHPEMQRIDAQLAEIRGGIEREQLASAAAERDRAVAAAARERQLAASEAAAAAARASTLESRVGAIRSKAFANNENLVQLAALERRAEVLRQSYIVTAQRAQDVRAELKTTGVNSSIISQATVPDQPVAPAPKKAALAAFSGSMILGLLLIFALEMFDNRIWSSEQIAQLFGLRTFAMFPKVHAANLSGDPETLVTRQPHSVYAEVSRNLFAEVEHLAPENLPSSVLVTSPLPGDGKSMVALALVAAASAAGRRAVVVDLDFRNRARGLVQSEVDRGDTPDLMDYLIGDAQTTRLLPPPNPAQSPRDAPTYTPVVLASRSGTDPAAFVRLSQIRRLLGDLRNDFDLVVINAPSVLAVRDARTIVGLADSTVMVVQWGKTTIEQMRAATQMLQEQVDGAVINRVDYAEHAKRGHGDPLQFYAESLGAHRSTTSGATWLGRLIRKYRREVA</sequence>
<dbReference type="PANTHER" id="PTHR32309:SF31">
    <property type="entry name" value="CAPSULAR EXOPOLYSACCHARIDE FAMILY"/>
    <property type="match status" value="1"/>
</dbReference>
<dbReference type="PANTHER" id="PTHR32309">
    <property type="entry name" value="TYROSINE-PROTEIN KINASE"/>
    <property type="match status" value="1"/>
</dbReference>
<evidence type="ECO:0000256" key="4">
    <source>
        <dbReference type="ARBA" id="ARBA00022989"/>
    </source>
</evidence>
<keyword evidence="10" id="KW-1185">Reference proteome</keyword>
<feature type="domain" description="CobQ/CobB/MinD/ParA nucleotide binding" evidence="7">
    <location>
        <begin position="581"/>
        <end position="762"/>
    </location>
</feature>
<evidence type="ECO:0000313" key="10">
    <source>
        <dbReference type="Proteomes" id="UP000241167"/>
    </source>
</evidence>
<dbReference type="Proteomes" id="UP000241167">
    <property type="component" value="Unassembled WGS sequence"/>
</dbReference>
<reference evidence="9 10" key="1">
    <citation type="submission" date="2018-03" db="EMBL/GenBank/DDBJ databases">
        <title>The draft genome of Sphingosinicella sp. GL-C-18.</title>
        <authorList>
            <person name="Liu L."/>
            <person name="Li L."/>
            <person name="Liang L."/>
            <person name="Zhang X."/>
            <person name="Wang T."/>
        </authorList>
    </citation>
    <scope>NUCLEOTIDE SEQUENCE [LARGE SCALE GENOMIC DNA]</scope>
    <source>
        <strain evidence="9 10">GL-C-18</strain>
    </source>
</reference>
<dbReference type="GO" id="GO:0005886">
    <property type="term" value="C:plasma membrane"/>
    <property type="evidence" value="ECO:0007669"/>
    <property type="project" value="UniProtKB-SubCell"/>
</dbReference>
<keyword evidence="4 6" id="KW-1133">Transmembrane helix</keyword>
<dbReference type="EMBL" id="PXYI01000014">
    <property type="protein sequence ID" value="PSJ36396.1"/>
    <property type="molecule type" value="Genomic_DNA"/>
</dbReference>
<evidence type="ECO:0000256" key="3">
    <source>
        <dbReference type="ARBA" id="ARBA00022692"/>
    </source>
</evidence>
<protein>
    <submittedName>
        <fullName evidence="9">Succinoglycan biosynthesis protein exop</fullName>
    </submittedName>
</protein>
<evidence type="ECO:0000256" key="1">
    <source>
        <dbReference type="ARBA" id="ARBA00004651"/>
    </source>
</evidence>
<dbReference type="InterPro" id="IPR002586">
    <property type="entry name" value="CobQ/CobB/MinD/ParA_Nub-bd_dom"/>
</dbReference>
<comment type="caution">
    <text evidence="9">The sequence shown here is derived from an EMBL/GenBank/DDBJ whole genome shotgun (WGS) entry which is preliminary data.</text>
</comment>
<dbReference type="InterPro" id="IPR003856">
    <property type="entry name" value="LPS_length_determ_N"/>
</dbReference>
<name>A0A2P7QEN9_9SPHN</name>
<evidence type="ECO:0000256" key="5">
    <source>
        <dbReference type="ARBA" id="ARBA00023136"/>
    </source>
</evidence>
<evidence type="ECO:0000313" key="9">
    <source>
        <dbReference type="EMBL" id="PSJ36396.1"/>
    </source>
</evidence>
<evidence type="ECO:0000259" key="7">
    <source>
        <dbReference type="Pfam" id="PF01656"/>
    </source>
</evidence>
<dbReference type="Gene3D" id="3.40.50.300">
    <property type="entry name" value="P-loop containing nucleotide triphosphate hydrolases"/>
    <property type="match status" value="1"/>
</dbReference>
<evidence type="ECO:0000256" key="6">
    <source>
        <dbReference type="SAM" id="Phobius"/>
    </source>
</evidence>
<keyword evidence="3 6" id="KW-0812">Transmembrane</keyword>